<keyword evidence="2" id="KW-1185">Reference proteome</keyword>
<protein>
    <submittedName>
        <fullName evidence="1">CLUMA_CG014920, isoform A</fullName>
    </submittedName>
</protein>
<organism evidence="1 2">
    <name type="scientific">Clunio marinus</name>
    <dbReference type="NCBI Taxonomy" id="568069"/>
    <lineage>
        <taxon>Eukaryota</taxon>
        <taxon>Metazoa</taxon>
        <taxon>Ecdysozoa</taxon>
        <taxon>Arthropoda</taxon>
        <taxon>Hexapoda</taxon>
        <taxon>Insecta</taxon>
        <taxon>Pterygota</taxon>
        <taxon>Neoptera</taxon>
        <taxon>Endopterygota</taxon>
        <taxon>Diptera</taxon>
        <taxon>Nematocera</taxon>
        <taxon>Chironomoidea</taxon>
        <taxon>Chironomidae</taxon>
        <taxon>Clunio</taxon>
    </lineage>
</organism>
<dbReference type="EMBL" id="CVRI01000056">
    <property type="protein sequence ID" value="CRL01704.1"/>
    <property type="molecule type" value="Genomic_DNA"/>
</dbReference>
<reference evidence="1 2" key="1">
    <citation type="submission" date="2015-04" db="EMBL/GenBank/DDBJ databases">
        <authorList>
            <person name="Syromyatnikov M.Y."/>
            <person name="Popov V.N."/>
        </authorList>
    </citation>
    <scope>NUCLEOTIDE SEQUENCE [LARGE SCALE GENOMIC DNA]</scope>
</reference>
<proteinExistence type="predicted"/>
<accession>A0A1J1INH4</accession>
<name>A0A1J1INH4_9DIPT</name>
<gene>
    <name evidence="1" type="ORF">CLUMA_CG014920</name>
</gene>
<evidence type="ECO:0000313" key="1">
    <source>
        <dbReference type="EMBL" id="CRL01704.1"/>
    </source>
</evidence>
<sequence length="59" mass="6719">MSIETATSAFLLFSSCSSENSEVNRKKLINLIIDHFLTFNTININFNHYTNLGLDYTNS</sequence>
<dbReference type="Proteomes" id="UP000183832">
    <property type="component" value="Unassembled WGS sequence"/>
</dbReference>
<dbReference type="AlphaFoldDB" id="A0A1J1INH4"/>
<evidence type="ECO:0000313" key="2">
    <source>
        <dbReference type="Proteomes" id="UP000183832"/>
    </source>
</evidence>